<organism evidence="1 2">
    <name type="scientific">Pontibacter aydingkolensis</name>
    <dbReference type="NCBI Taxonomy" id="1911536"/>
    <lineage>
        <taxon>Bacteria</taxon>
        <taxon>Pseudomonadati</taxon>
        <taxon>Bacteroidota</taxon>
        <taxon>Cytophagia</taxon>
        <taxon>Cytophagales</taxon>
        <taxon>Hymenobacteraceae</taxon>
        <taxon>Pontibacter</taxon>
    </lineage>
</organism>
<keyword evidence="1" id="KW-0418">Kinase</keyword>
<dbReference type="GO" id="GO:0016301">
    <property type="term" value="F:kinase activity"/>
    <property type="evidence" value="ECO:0007669"/>
    <property type="project" value="UniProtKB-KW"/>
</dbReference>
<accession>A0ABS7CR94</accession>
<proteinExistence type="predicted"/>
<dbReference type="Gene3D" id="1.20.120.30">
    <property type="entry name" value="Aspartate receptor, ligand-binding domain"/>
    <property type="match status" value="1"/>
</dbReference>
<evidence type="ECO:0000313" key="2">
    <source>
        <dbReference type="Proteomes" id="UP000813018"/>
    </source>
</evidence>
<dbReference type="Proteomes" id="UP000813018">
    <property type="component" value="Unassembled WGS sequence"/>
</dbReference>
<reference evidence="1 2" key="1">
    <citation type="journal article" date="2016" name="Int. J. Syst. Evol. Microbiol.">
        <title>Pontibacter aydingkolensis sp. nov., isolated from soil of a salt lake.</title>
        <authorList>
            <person name="Osman G."/>
            <person name="Zhang T."/>
            <person name="Lou K."/>
            <person name="Gao Y."/>
            <person name="Chang W."/>
            <person name="Lin Q."/>
            <person name="Yang H.M."/>
            <person name="Huo X.D."/>
            <person name="Wang N."/>
        </authorList>
    </citation>
    <scope>NUCLEOTIDE SEQUENCE [LARGE SCALE GENOMIC DNA]</scope>
    <source>
        <strain evidence="1 2">KACC 19255</strain>
    </source>
</reference>
<protein>
    <submittedName>
        <fullName evidence="1">Histidine kinase</fullName>
    </submittedName>
</protein>
<dbReference type="EMBL" id="JAHYXK010000003">
    <property type="protein sequence ID" value="MBW7466353.1"/>
    <property type="molecule type" value="Genomic_DNA"/>
</dbReference>
<sequence>MDISQIDFQQLRVKHIYFKTKVRALLYGVGFDEQFFSDKSPLSVWFDTTGKQRYAGSPEIIQLARLHQELIFSARALHRQYSNGEIEQAHEAFKSINQQSERFLSILDQMEQRLTLT</sequence>
<keyword evidence="2" id="KW-1185">Reference proteome</keyword>
<name>A0ABS7CR94_9BACT</name>
<keyword evidence="1" id="KW-0808">Transferase</keyword>
<evidence type="ECO:0000313" key="1">
    <source>
        <dbReference type="EMBL" id="MBW7466353.1"/>
    </source>
</evidence>
<gene>
    <name evidence="1" type="ORF">K0O23_04675</name>
</gene>
<dbReference type="RefSeq" id="WP_219876242.1">
    <property type="nucleotide sequence ID" value="NZ_JAHYXK010000003.1"/>
</dbReference>
<comment type="caution">
    <text evidence="1">The sequence shown here is derived from an EMBL/GenBank/DDBJ whole genome shotgun (WGS) entry which is preliminary data.</text>
</comment>